<comment type="similarity">
    <text evidence="3">Belongs to the methyl-accepting chemotaxis (MCP) protein family.</text>
</comment>
<gene>
    <name evidence="9" type="ordered locus">PB2503_08879</name>
</gene>
<dbReference type="Gene3D" id="3.30.450.20">
    <property type="entry name" value="PAS domain"/>
    <property type="match status" value="3"/>
</dbReference>
<dbReference type="Pfam" id="PF13188">
    <property type="entry name" value="PAS_8"/>
    <property type="match status" value="1"/>
</dbReference>
<sequence length="1006" mass="107924">MLIGGACLVTAGFAGVVSYLSAKHSLIEAAELKLTTALDDRAGALDSVFETIKGDLEIQAAHPLVKQAIVDFTAAYDALGPGAQSYLQSAYIHDNPFPLGEKDSLMAADDGSRYSDLHEAYHPVFRQLLQEREYYDIFLFDKEGELVYTVFKKLDYATNLVNGEYAETDLGNAFRAARDTRSLSFFDFAPYAPSAGAPASFMSAPVTDDAGQFLGVIAFQMPIHGLNALMTTTYGLGETGQTLAVGSDYLLRSQSRFAEDNTILVEKLQSPAIEKALNGESGVSTYTDREGRALVQAFKPVTIVDTQWALVAQQAKDELLARAYALRNRLMIEISLLALAFLGLAIWISQGISFPLRNMKDHLDRMTKGDYKGQVPCRDQGDEIGEIARTMAVLTETLEEGAKDSATAAFKGSAFDNAGSAIVVIDRKQTIVFANRAATTFFAKNETALRDAYGAFNVDKPVGSQLPFTKDENVVSFSTLSNERQLPVEVYAELGDRVFRLNISAVVDGKGTLIGNAVEMKDVTVSRANAAILGAVEAEQATITFTPDGKILGANENFLGAVGYSLEEIKGKHHSMFVPDEMRKTDEYRRHWPQLASGASISGIFERVRASGERIYIQGIYAPVRDHKGNVTKVVKIVNDVTESERARRQAAIRDEKVSRDQRKVVEALKEGLSRLSAGDLTAKITEEFPDEYVEILENYNLAIEKLNATLSDIVVNSRSIDQSTQEVNQAADDLSKRTESQAASLEETAAALDEAVKSVADTAETAGQANQIVEKTSNDARNGGEIVKNAVHKMGEIEASSSEISQIIGVIDEIAFQTNLLALNAGVEAARAGEAGRGFAVVASEVRSLAQRSSDAAKEIKDLITTSSRHVSDGVSLVGQAGEALGRIVEGVSDVTAMVTKISAAAKEQSRGLAEINTAVGQMDEVTQQNASMVEETTAASHQLRQMASSLASSLAAFNTSASSGASGPSSSAAPVVRSQIKRAVSYAAEGNTAVASGGDGWDDF</sequence>
<evidence type="ECO:0000259" key="8">
    <source>
        <dbReference type="PROSITE" id="PS50885"/>
    </source>
</evidence>
<dbReference type="InterPro" id="IPR035965">
    <property type="entry name" value="PAS-like_dom_sf"/>
</dbReference>
<dbReference type="Gene3D" id="1.10.287.950">
    <property type="entry name" value="Methyl-accepting chemotaxis protein"/>
    <property type="match status" value="1"/>
</dbReference>
<dbReference type="SUPFAM" id="SSF158472">
    <property type="entry name" value="HAMP domain-like"/>
    <property type="match status" value="1"/>
</dbReference>
<dbReference type="InterPro" id="IPR000700">
    <property type="entry name" value="PAS-assoc_C"/>
</dbReference>
<dbReference type="PROSITE" id="PS50885">
    <property type="entry name" value="HAMP"/>
    <property type="match status" value="2"/>
</dbReference>
<dbReference type="HOGENOM" id="CLU_000445_107_12_5"/>
<evidence type="ECO:0000256" key="1">
    <source>
        <dbReference type="ARBA" id="ARBA00004370"/>
    </source>
</evidence>
<dbReference type="Pfam" id="PF00672">
    <property type="entry name" value="HAMP"/>
    <property type="match status" value="1"/>
</dbReference>
<dbReference type="PANTHER" id="PTHR43531">
    <property type="entry name" value="PROTEIN ICFG"/>
    <property type="match status" value="1"/>
</dbReference>
<dbReference type="PANTHER" id="PTHR43531:SF11">
    <property type="entry name" value="METHYL-ACCEPTING CHEMOTAXIS PROTEIN 3"/>
    <property type="match status" value="1"/>
</dbReference>
<evidence type="ECO:0000256" key="5">
    <source>
        <dbReference type="SAM" id="MobiDB-lite"/>
    </source>
</evidence>
<dbReference type="CDD" id="cd11386">
    <property type="entry name" value="MCP_signal"/>
    <property type="match status" value="1"/>
</dbReference>
<dbReference type="PROSITE" id="PS50111">
    <property type="entry name" value="CHEMOTAXIS_TRANSDUC_2"/>
    <property type="match status" value="1"/>
</dbReference>
<feature type="domain" description="HAMP" evidence="8">
    <location>
        <begin position="350"/>
        <end position="403"/>
    </location>
</feature>
<evidence type="ECO:0000313" key="9">
    <source>
        <dbReference type="EMBL" id="ADM09831.1"/>
    </source>
</evidence>
<feature type="domain" description="PAC" evidence="7">
    <location>
        <begin position="601"/>
        <end position="653"/>
    </location>
</feature>
<dbReference type="InterPro" id="IPR004089">
    <property type="entry name" value="MCPsignal_dom"/>
</dbReference>
<dbReference type="SUPFAM" id="SSF58104">
    <property type="entry name" value="Methyl-accepting chemotaxis protein (MCP) signaling domain"/>
    <property type="match status" value="1"/>
</dbReference>
<feature type="domain" description="HAMP" evidence="8">
    <location>
        <begin position="660"/>
        <end position="712"/>
    </location>
</feature>
<dbReference type="PROSITE" id="PS50113">
    <property type="entry name" value="PAC"/>
    <property type="match status" value="1"/>
</dbReference>
<accession>E0TCE1</accession>
<dbReference type="Pfam" id="PF08448">
    <property type="entry name" value="PAS_4"/>
    <property type="match status" value="1"/>
</dbReference>
<comment type="subcellular location">
    <subcellularLocation>
        <location evidence="1">Membrane</location>
    </subcellularLocation>
</comment>
<evidence type="ECO:0000256" key="3">
    <source>
        <dbReference type="ARBA" id="ARBA00029447"/>
    </source>
</evidence>
<evidence type="ECO:0000259" key="7">
    <source>
        <dbReference type="PROSITE" id="PS50113"/>
    </source>
</evidence>
<dbReference type="FunFam" id="1.10.287.950:FF:000001">
    <property type="entry name" value="Methyl-accepting chemotaxis sensory transducer"/>
    <property type="match status" value="1"/>
</dbReference>
<evidence type="ECO:0000259" key="6">
    <source>
        <dbReference type="PROSITE" id="PS50111"/>
    </source>
</evidence>
<dbReference type="eggNOG" id="COG5000">
    <property type="taxonomic scope" value="Bacteria"/>
</dbReference>
<dbReference type="CDD" id="cd00130">
    <property type="entry name" value="PAS"/>
    <property type="match status" value="1"/>
</dbReference>
<feature type="region of interest" description="Disordered" evidence="5">
    <location>
        <begin position="723"/>
        <end position="743"/>
    </location>
</feature>
<reference evidence="9 10" key="2">
    <citation type="journal article" date="2011" name="J. Bacteriol.">
        <title>Complete genome sequence of strain HTCC2503T of Parvularcula bermudensis, the type species of the order "Parvularculales" in the class Alphaproteobacteria.</title>
        <authorList>
            <person name="Oh H.M."/>
            <person name="Kang I."/>
            <person name="Vergin K.L."/>
            <person name="Kang D."/>
            <person name="Rhee K.H."/>
            <person name="Giovannoni S.J."/>
            <person name="Cho J.C."/>
        </authorList>
    </citation>
    <scope>NUCLEOTIDE SEQUENCE [LARGE SCALE GENOMIC DNA]</scope>
    <source>
        <strain evidence="10">ATCC BAA-594 / HTCC2503 / KCTC 12087</strain>
    </source>
</reference>
<organism evidence="9 10">
    <name type="scientific">Parvularcula bermudensis (strain ATCC BAA-594 / HTCC2503 / KCTC 12087)</name>
    <dbReference type="NCBI Taxonomy" id="314260"/>
    <lineage>
        <taxon>Bacteria</taxon>
        <taxon>Pseudomonadati</taxon>
        <taxon>Pseudomonadota</taxon>
        <taxon>Alphaproteobacteria</taxon>
        <taxon>Parvularculales</taxon>
        <taxon>Parvularculaceae</taxon>
        <taxon>Parvularcula</taxon>
    </lineage>
</organism>
<dbReference type="Gene3D" id="6.10.340.10">
    <property type="match status" value="1"/>
</dbReference>
<name>E0TCE1_PARBH</name>
<dbReference type="AlphaFoldDB" id="E0TCE1"/>
<protein>
    <submittedName>
        <fullName evidence="9">Methyl-accepting chemotaxis protein McpD</fullName>
    </submittedName>
</protein>
<dbReference type="NCBIfam" id="TIGR00229">
    <property type="entry name" value="sensory_box"/>
    <property type="match status" value="1"/>
</dbReference>
<evidence type="ECO:0000256" key="4">
    <source>
        <dbReference type="PROSITE-ProRule" id="PRU00284"/>
    </source>
</evidence>
<keyword evidence="4" id="KW-0807">Transducer</keyword>
<dbReference type="GO" id="GO:0006935">
    <property type="term" value="P:chemotaxis"/>
    <property type="evidence" value="ECO:0007669"/>
    <property type="project" value="UniProtKB-KW"/>
</dbReference>
<dbReference type="EMBL" id="CP002156">
    <property type="protein sequence ID" value="ADM09831.1"/>
    <property type="molecule type" value="Genomic_DNA"/>
</dbReference>
<dbReference type="GO" id="GO:0007165">
    <property type="term" value="P:signal transduction"/>
    <property type="evidence" value="ECO:0007669"/>
    <property type="project" value="UniProtKB-KW"/>
</dbReference>
<dbReference type="KEGG" id="pbr:PB2503_08879"/>
<dbReference type="STRING" id="314260.PB2503_08879"/>
<dbReference type="SUPFAM" id="SSF55785">
    <property type="entry name" value="PYP-like sensor domain (PAS domain)"/>
    <property type="match status" value="1"/>
</dbReference>
<dbReference type="SMART" id="SM00304">
    <property type="entry name" value="HAMP"/>
    <property type="match status" value="2"/>
</dbReference>
<dbReference type="InterPro" id="IPR013656">
    <property type="entry name" value="PAS_4"/>
</dbReference>
<dbReference type="SMART" id="SM00091">
    <property type="entry name" value="PAS"/>
    <property type="match status" value="2"/>
</dbReference>
<dbReference type="CDD" id="cd06225">
    <property type="entry name" value="HAMP"/>
    <property type="match status" value="1"/>
</dbReference>
<keyword evidence="10" id="KW-1185">Reference proteome</keyword>
<dbReference type="InterPro" id="IPR000014">
    <property type="entry name" value="PAS"/>
</dbReference>
<reference evidence="10" key="1">
    <citation type="submission" date="2010-08" db="EMBL/GenBank/DDBJ databases">
        <title>Genome sequence of Parvularcula bermudensis HTCC2503.</title>
        <authorList>
            <person name="Kang D.-M."/>
            <person name="Oh H.-M."/>
            <person name="Cho J.-C."/>
        </authorList>
    </citation>
    <scope>NUCLEOTIDE SEQUENCE [LARGE SCALE GENOMIC DNA]</scope>
    <source>
        <strain evidence="10">ATCC BAA-594 / HTCC2503 / KCTC 12087</strain>
    </source>
</reference>
<dbReference type="InterPro" id="IPR003660">
    <property type="entry name" value="HAMP_dom"/>
</dbReference>
<dbReference type="Proteomes" id="UP000001302">
    <property type="component" value="Chromosome"/>
</dbReference>
<dbReference type="SMART" id="SM00283">
    <property type="entry name" value="MA"/>
    <property type="match status" value="1"/>
</dbReference>
<dbReference type="GO" id="GO:0016020">
    <property type="term" value="C:membrane"/>
    <property type="evidence" value="ECO:0007669"/>
    <property type="project" value="UniProtKB-SubCell"/>
</dbReference>
<evidence type="ECO:0000256" key="2">
    <source>
        <dbReference type="ARBA" id="ARBA00022500"/>
    </source>
</evidence>
<dbReference type="InterPro" id="IPR051310">
    <property type="entry name" value="MCP_chemotaxis"/>
</dbReference>
<feature type="domain" description="Methyl-accepting transducer" evidence="6">
    <location>
        <begin position="717"/>
        <end position="946"/>
    </location>
</feature>
<dbReference type="eggNOG" id="COG0840">
    <property type="taxonomic scope" value="Bacteria"/>
</dbReference>
<keyword evidence="2" id="KW-0145">Chemotaxis</keyword>
<dbReference type="Pfam" id="PF00015">
    <property type="entry name" value="MCPsignal"/>
    <property type="match status" value="1"/>
</dbReference>
<evidence type="ECO:0000313" key="10">
    <source>
        <dbReference type="Proteomes" id="UP000001302"/>
    </source>
</evidence>
<proteinExistence type="inferred from homology"/>